<dbReference type="AlphaFoldDB" id="K5BE88"/>
<dbReference type="Proteomes" id="UP000006265">
    <property type="component" value="Unassembled WGS sequence"/>
</dbReference>
<dbReference type="PATRIC" id="fig|1122247.3.peg.3818"/>
<dbReference type="InterPro" id="IPR025951">
    <property type="entry name" value="GXWXG_dom"/>
</dbReference>
<reference evidence="1 2" key="1">
    <citation type="journal article" date="2012" name="J. Bacteriol.">
        <title>Genome sequence of Mycobacterium hassiacum DSM 44199, a rare source of heat-stable mycobacterial proteins.</title>
        <authorList>
            <person name="Tiago I."/>
            <person name="Maranha A."/>
            <person name="Mendes V."/>
            <person name="Alarico S."/>
            <person name="Moynihan P.J."/>
            <person name="Clarke A.J."/>
            <person name="Macedo-Ribeiro S."/>
            <person name="Pereira P.J."/>
            <person name="Empadinhas N."/>
        </authorList>
    </citation>
    <scope>NUCLEOTIDE SEQUENCE [LARGE SCALE GENOMIC DNA]</scope>
    <source>
        <strain evidence="2">DSM 44199 / CIP 105218 / JCM 12690 / 3849</strain>
    </source>
</reference>
<evidence type="ECO:0000313" key="1">
    <source>
        <dbReference type="EMBL" id="EKF22106.1"/>
    </source>
</evidence>
<keyword evidence="2" id="KW-1185">Reference proteome</keyword>
<name>K5BE88_MYCHD</name>
<dbReference type="InterPro" id="IPR025568">
    <property type="entry name" value="DUF4334"/>
</dbReference>
<protein>
    <submittedName>
        <fullName evidence="1">GXWXG family protein</fullName>
    </submittedName>
</protein>
<accession>K5BE88</accession>
<dbReference type="STRING" id="1122247.GCA_000379865_01761"/>
<dbReference type="RefSeq" id="WP_005630782.1">
    <property type="nucleotide sequence ID" value="NZ_ANBN01000040.1"/>
</dbReference>
<gene>
    <name evidence="1" type="ORF">C731_3979</name>
</gene>
<dbReference type="Gene3D" id="2.40.128.580">
    <property type="entry name" value="GXWXG domain"/>
    <property type="match status" value="1"/>
</dbReference>
<dbReference type="eggNOG" id="ENOG503287S">
    <property type="taxonomic scope" value="Bacteria"/>
</dbReference>
<dbReference type="Pfam" id="PF14232">
    <property type="entry name" value="DUF4334"/>
    <property type="match status" value="1"/>
</dbReference>
<organism evidence="1 2">
    <name type="scientific">Mycolicibacterium hassiacum (strain DSM 44199 / CIP 105218 / JCM 12690 / 3849)</name>
    <name type="common">Mycobacterium hassiacum</name>
    <dbReference type="NCBI Taxonomy" id="1122247"/>
    <lineage>
        <taxon>Bacteria</taxon>
        <taxon>Bacillati</taxon>
        <taxon>Actinomycetota</taxon>
        <taxon>Actinomycetes</taxon>
        <taxon>Mycobacteriales</taxon>
        <taxon>Mycobacteriaceae</taxon>
        <taxon>Mycolicibacterium</taxon>
    </lineage>
</organism>
<dbReference type="Pfam" id="PF14231">
    <property type="entry name" value="GXWXG"/>
    <property type="match status" value="1"/>
</dbReference>
<dbReference type="OrthoDB" id="8905397at2"/>
<dbReference type="EMBL" id="AMRA01000105">
    <property type="protein sequence ID" value="EKF22106.1"/>
    <property type="molecule type" value="Genomic_DNA"/>
</dbReference>
<sequence>MRKLTLGGFGARPVLEKRVFDVVDVDIRRSRSYVGCVTVRTDIVGRSADDPVRRRRRLAELTGGRTELSEALEFYDSLPPVQIDELLGSWRGSGLDTGHPFDGVLEAMGWHGKRFDSPDEVHPLVMVDRAERLFCLNPAFVPVSLLVRFSRLLHNPLVQRLFRLFGKLFRTSAPKARLRMTGYRGVITATMCYDDKPIHDVFRKVDDDTVLGAMDARGVSAPLLFVLYRERPAG</sequence>
<proteinExistence type="predicted"/>
<comment type="caution">
    <text evidence="1">The sequence shown here is derived from an EMBL/GenBank/DDBJ whole genome shotgun (WGS) entry which is preliminary data.</text>
</comment>
<evidence type="ECO:0000313" key="2">
    <source>
        <dbReference type="Proteomes" id="UP000006265"/>
    </source>
</evidence>